<dbReference type="SUPFAM" id="SSF53335">
    <property type="entry name" value="S-adenosyl-L-methionine-dependent methyltransferases"/>
    <property type="match status" value="1"/>
</dbReference>
<dbReference type="GO" id="GO:0032259">
    <property type="term" value="P:methylation"/>
    <property type="evidence" value="ECO:0007669"/>
    <property type="project" value="UniProtKB-KW"/>
</dbReference>
<dbReference type="InterPro" id="IPR019734">
    <property type="entry name" value="TPR_rpt"/>
</dbReference>
<protein>
    <submittedName>
        <fullName evidence="3">Methyltransferase domain-containing protein</fullName>
    </submittedName>
</protein>
<dbReference type="InterPro" id="IPR013216">
    <property type="entry name" value="Methyltransf_11"/>
</dbReference>
<name>A0AB38TAY6_9HYPH</name>
<gene>
    <name evidence="3" type="ORF">LRP29_00370</name>
</gene>
<dbReference type="Pfam" id="PF08241">
    <property type="entry name" value="Methyltransf_11"/>
    <property type="match status" value="1"/>
</dbReference>
<sequence length="309" mass="33072">MKPLQASSGDLNADRRADYAEMLHADGDHAAAAELLLGALEMTPQWAMGWFRLGEMQQAAGAADLAAQAWTMSLQLDPSDRQGAALNLQLIGKAPAVDALPSAFVETLFDHYAESFDESLVGRLGYRLPGMLDQAIRAARPGRFALALDLGCGTGLMGQRLRPIVDRLEGYDISAKMLRKARAKGVYDFLDKADLRDFPYAGPKADLVTVADVFIYVGALGGVVKTIAGLLATDGLFAFSVETLAGDGDFALLPSRRYAHAQRYVLDVLAANGLSVLSLEPTAIRQDRGEHVNGLVVVARAPNSAEQKT</sequence>
<dbReference type="InterPro" id="IPR011990">
    <property type="entry name" value="TPR-like_helical_dom_sf"/>
</dbReference>
<dbReference type="Gene3D" id="3.40.50.150">
    <property type="entry name" value="Vaccinia Virus protein VP39"/>
    <property type="match status" value="1"/>
</dbReference>
<evidence type="ECO:0000313" key="4">
    <source>
        <dbReference type="Proteomes" id="UP001060070"/>
    </source>
</evidence>
<dbReference type="GO" id="GO:0008757">
    <property type="term" value="F:S-adenosylmethionine-dependent methyltransferase activity"/>
    <property type="evidence" value="ECO:0007669"/>
    <property type="project" value="InterPro"/>
</dbReference>
<organism evidence="3 4">
    <name type="scientific">Mesorhizobium ciceri</name>
    <dbReference type="NCBI Taxonomy" id="39645"/>
    <lineage>
        <taxon>Bacteria</taxon>
        <taxon>Pseudomonadati</taxon>
        <taxon>Pseudomonadota</taxon>
        <taxon>Alphaproteobacteria</taxon>
        <taxon>Hyphomicrobiales</taxon>
        <taxon>Phyllobacteriaceae</taxon>
        <taxon>Mesorhizobium</taxon>
    </lineage>
</organism>
<dbReference type="CDD" id="cd02440">
    <property type="entry name" value="AdoMet_MTases"/>
    <property type="match status" value="1"/>
</dbReference>
<dbReference type="PROSITE" id="PS50005">
    <property type="entry name" value="TPR"/>
    <property type="match status" value="1"/>
</dbReference>
<dbReference type="EMBL" id="CP088147">
    <property type="protein sequence ID" value="UTU51948.1"/>
    <property type="molecule type" value="Genomic_DNA"/>
</dbReference>
<dbReference type="Gene3D" id="1.25.40.10">
    <property type="entry name" value="Tetratricopeptide repeat domain"/>
    <property type="match status" value="1"/>
</dbReference>
<dbReference type="InterPro" id="IPR029063">
    <property type="entry name" value="SAM-dependent_MTases_sf"/>
</dbReference>
<feature type="repeat" description="TPR" evidence="1">
    <location>
        <begin position="47"/>
        <end position="80"/>
    </location>
</feature>
<accession>A0AB38TAY6</accession>
<evidence type="ECO:0000313" key="3">
    <source>
        <dbReference type="EMBL" id="UTU51948.1"/>
    </source>
</evidence>
<dbReference type="RefSeq" id="WP_024503423.1">
    <property type="nucleotide sequence ID" value="NZ_CP088147.1"/>
</dbReference>
<dbReference type="Proteomes" id="UP001060070">
    <property type="component" value="Chromosome"/>
</dbReference>
<evidence type="ECO:0000259" key="2">
    <source>
        <dbReference type="Pfam" id="PF08241"/>
    </source>
</evidence>
<dbReference type="SUPFAM" id="SSF48452">
    <property type="entry name" value="TPR-like"/>
    <property type="match status" value="1"/>
</dbReference>
<keyword evidence="1" id="KW-0802">TPR repeat</keyword>
<keyword evidence="3" id="KW-0489">Methyltransferase</keyword>
<keyword evidence="3" id="KW-0808">Transferase</keyword>
<feature type="domain" description="Methyltransferase type 11" evidence="2">
    <location>
        <begin position="148"/>
        <end position="239"/>
    </location>
</feature>
<dbReference type="PANTHER" id="PTHR43861:SF1">
    <property type="entry name" value="TRANS-ACONITATE 2-METHYLTRANSFERASE"/>
    <property type="match status" value="1"/>
</dbReference>
<dbReference type="PANTHER" id="PTHR43861">
    <property type="entry name" value="TRANS-ACONITATE 2-METHYLTRANSFERASE-RELATED"/>
    <property type="match status" value="1"/>
</dbReference>
<proteinExistence type="predicted"/>
<keyword evidence="4" id="KW-1185">Reference proteome</keyword>
<dbReference type="AlphaFoldDB" id="A0AB38TAY6"/>
<reference evidence="3 4" key="1">
    <citation type="journal article" date="2022" name="Microbiol. Resour. Announc.">
        <title>Complete Genome Sequence of Mesorhizobium ciceri Strain R30, a Rhizobium Used as a Commercial Inoculant for Chickpea in Argentina.</title>
        <authorList>
            <person name="Foresto E."/>
            <person name="Revale S."/>
            <person name="Primo E."/>
            <person name="Nievas F."/>
            <person name="Carezzano E."/>
            <person name="Puente M."/>
            <person name="Alzari P."/>
            <person name="Mart M."/>
            <person name="Ben-Assaya M."/>
            <person name="Mornico D."/>
            <person name="Santoro M."/>
            <person name="Mart F."/>
            <person name="Giordano W."/>
            <person name="Bogino P."/>
        </authorList>
    </citation>
    <scope>NUCLEOTIDE SEQUENCE [LARGE SCALE GENOMIC DNA]</scope>
    <source>
        <strain evidence="3 4">R30</strain>
    </source>
</reference>
<evidence type="ECO:0000256" key="1">
    <source>
        <dbReference type="PROSITE-ProRule" id="PRU00339"/>
    </source>
</evidence>